<reference evidence="1 2" key="1">
    <citation type="journal article" date="2019" name="Nat. Ecol. Evol.">
        <title>Megaphylogeny resolves global patterns of mushroom evolution.</title>
        <authorList>
            <person name="Varga T."/>
            <person name="Krizsan K."/>
            <person name="Foldi C."/>
            <person name="Dima B."/>
            <person name="Sanchez-Garcia M."/>
            <person name="Sanchez-Ramirez S."/>
            <person name="Szollosi G.J."/>
            <person name="Szarkandi J.G."/>
            <person name="Papp V."/>
            <person name="Albert L."/>
            <person name="Andreopoulos W."/>
            <person name="Angelini C."/>
            <person name="Antonin V."/>
            <person name="Barry K.W."/>
            <person name="Bougher N.L."/>
            <person name="Buchanan P."/>
            <person name="Buyck B."/>
            <person name="Bense V."/>
            <person name="Catcheside P."/>
            <person name="Chovatia M."/>
            <person name="Cooper J."/>
            <person name="Damon W."/>
            <person name="Desjardin D."/>
            <person name="Finy P."/>
            <person name="Geml J."/>
            <person name="Haridas S."/>
            <person name="Hughes K."/>
            <person name="Justo A."/>
            <person name="Karasinski D."/>
            <person name="Kautmanova I."/>
            <person name="Kiss B."/>
            <person name="Kocsube S."/>
            <person name="Kotiranta H."/>
            <person name="LaButti K.M."/>
            <person name="Lechner B.E."/>
            <person name="Liimatainen K."/>
            <person name="Lipzen A."/>
            <person name="Lukacs Z."/>
            <person name="Mihaltcheva S."/>
            <person name="Morgado L.N."/>
            <person name="Niskanen T."/>
            <person name="Noordeloos M.E."/>
            <person name="Ohm R.A."/>
            <person name="Ortiz-Santana B."/>
            <person name="Ovrebo C."/>
            <person name="Racz N."/>
            <person name="Riley R."/>
            <person name="Savchenko A."/>
            <person name="Shiryaev A."/>
            <person name="Soop K."/>
            <person name="Spirin V."/>
            <person name="Szebenyi C."/>
            <person name="Tomsovsky M."/>
            <person name="Tulloss R.E."/>
            <person name="Uehling J."/>
            <person name="Grigoriev I.V."/>
            <person name="Vagvolgyi C."/>
            <person name="Papp T."/>
            <person name="Martin F.M."/>
            <person name="Miettinen O."/>
            <person name="Hibbett D.S."/>
            <person name="Nagy L.G."/>
        </authorList>
    </citation>
    <scope>NUCLEOTIDE SEQUENCE [LARGE SCALE GENOMIC DNA]</scope>
    <source>
        <strain evidence="1 2">NL-1719</strain>
    </source>
</reference>
<gene>
    <name evidence="1" type="ORF">BDN72DRAFT_41144</name>
</gene>
<accession>A0ACD3BHS9</accession>
<dbReference type="Proteomes" id="UP000308600">
    <property type="component" value="Unassembled WGS sequence"/>
</dbReference>
<evidence type="ECO:0000313" key="1">
    <source>
        <dbReference type="EMBL" id="TFK77406.1"/>
    </source>
</evidence>
<protein>
    <submittedName>
        <fullName evidence="1">Uncharacterized protein</fullName>
    </submittedName>
</protein>
<evidence type="ECO:0000313" key="2">
    <source>
        <dbReference type="Proteomes" id="UP000308600"/>
    </source>
</evidence>
<sequence>MPLVKCMWYNDEGEPMSGGCRLHNCSFVHPTSPDFGRAIRRTLAKPPRRASGGSSSSSFPLDWDTSSWPLSGSNNAPLRPRTLPNKPRDITKRDVPRASSPGYGHHATTTSAPVAGPSYSGWGNETAGGKTSTDRSGWGATGSSGWGQTTTDSSSSGWGQSTMDSSGWGQSTTDNSGWGQSAATDSPGWGQATTTSSSWGDASTMPAFKRKGKEKAKELAPSTKPVEIDAFWTAAAATLKRPEPVVVDSTPKDFQPSPARSSSDLPPESSKRPILAVVPEPWPLEGPIHDTTPLTTPVIPFANPPTDWSKIQTVKSVEGSMKGSTSGREQSSGDPADLLPSQIFGFQIFNLQRLVRYQLEAASTKREMERWKRTQASTAYSRTHLWARRTLTEIQTINSSRHNEATAKVEDMKKRMMKLPQLSPAEGYTHMEIRRIQDELSRYNAEVADWVQDLQLHRRIPVTPAPEPEIVQESPWEQLKSQISDLEAQLDTASEDLYSQRYTHVLDIEGPIDNLFAQYVPLETEESRPSELVVIKTRIDQAGGVLDAQTQLANELLQKIHNNEQVLVTLRAEREEQKKAKQHVEAALAQFHARQEEDQKEIERLRQEVKKLAESPPPSRRQDELNLNEIIPILCTHIVDEFVQSLIPALNALTQQCGNYNQEVSEMLNKRILPLIQQSDAIQQHLHTAAQPGS</sequence>
<dbReference type="EMBL" id="ML208259">
    <property type="protein sequence ID" value="TFK77406.1"/>
    <property type="molecule type" value="Genomic_DNA"/>
</dbReference>
<name>A0ACD3BHS9_9AGAR</name>
<proteinExistence type="predicted"/>
<organism evidence="1 2">
    <name type="scientific">Pluteus cervinus</name>
    <dbReference type="NCBI Taxonomy" id="181527"/>
    <lineage>
        <taxon>Eukaryota</taxon>
        <taxon>Fungi</taxon>
        <taxon>Dikarya</taxon>
        <taxon>Basidiomycota</taxon>
        <taxon>Agaricomycotina</taxon>
        <taxon>Agaricomycetes</taxon>
        <taxon>Agaricomycetidae</taxon>
        <taxon>Agaricales</taxon>
        <taxon>Pluteineae</taxon>
        <taxon>Pluteaceae</taxon>
        <taxon>Pluteus</taxon>
    </lineage>
</organism>
<keyword evidence="2" id="KW-1185">Reference proteome</keyword>